<evidence type="ECO:0000313" key="9">
    <source>
        <dbReference type="EMBL" id="TQM31117.1"/>
    </source>
</evidence>
<feature type="transmembrane region" description="Helical" evidence="7">
    <location>
        <begin position="6"/>
        <end position="27"/>
    </location>
</feature>
<evidence type="ECO:0000256" key="1">
    <source>
        <dbReference type="ARBA" id="ARBA00004651"/>
    </source>
</evidence>
<evidence type="ECO:0000256" key="3">
    <source>
        <dbReference type="ARBA" id="ARBA00022475"/>
    </source>
</evidence>
<comment type="similarity">
    <text evidence="2">Belongs to the resistance-nodulation-cell division (RND) (TC 2.A.6) family. MmpL subfamily.</text>
</comment>
<comment type="subcellular location">
    <subcellularLocation>
        <location evidence="1">Cell membrane</location>
        <topology evidence="1">Multi-pass membrane protein</topology>
    </subcellularLocation>
</comment>
<evidence type="ECO:0000256" key="4">
    <source>
        <dbReference type="ARBA" id="ARBA00022692"/>
    </source>
</evidence>
<keyword evidence="6 7" id="KW-0472">Membrane</keyword>
<feature type="domain" description="SSD" evidence="8">
    <location>
        <begin position="197"/>
        <end position="322"/>
    </location>
</feature>
<feature type="transmembrane region" description="Helical" evidence="7">
    <location>
        <begin position="539"/>
        <end position="557"/>
    </location>
</feature>
<feature type="transmembrane region" description="Helical" evidence="7">
    <location>
        <begin position="272"/>
        <end position="293"/>
    </location>
</feature>
<keyword evidence="3" id="KW-1003">Cell membrane</keyword>
<evidence type="ECO:0000313" key="10">
    <source>
        <dbReference type="Proteomes" id="UP000316331"/>
    </source>
</evidence>
<feature type="transmembrane region" description="Helical" evidence="7">
    <location>
        <begin position="360"/>
        <end position="382"/>
    </location>
</feature>
<feature type="transmembrane region" description="Helical" evidence="7">
    <location>
        <begin position="299"/>
        <end position="323"/>
    </location>
</feature>
<protein>
    <submittedName>
        <fullName evidence="9">RND superfamily putative drug exporter</fullName>
    </submittedName>
</protein>
<dbReference type="InterPro" id="IPR000731">
    <property type="entry name" value="SSD"/>
</dbReference>
<evidence type="ECO:0000256" key="2">
    <source>
        <dbReference type="ARBA" id="ARBA00010157"/>
    </source>
</evidence>
<keyword evidence="10" id="KW-1185">Reference proteome</keyword>
<dbReference type="SUPFAM" id="SSF82866">
    <property type="entry name" value="Multidrug efflux transporter AcrB transmembrane domain"/>
    <property type="match status" value="2"/>
</dbReference>
<name>A0A543FB95_9NOCA</name>
<evidence type="ECO:0000256" key="6">
    <source>
        <dbReference type="ARBA" id="ARBA00023136"/>
    </source>
</evidence>
<dbReference type="InterPro" id="IPR004869">
    <property type="entry name" value="MMPL_dom"/>
</dbReference>
<feature type="transmembrane region" description="Helical" evidence="7">
    <location>
        <begin position="223"/>
        <end position="242"/>
    </location>
</feature>
<dbReference type="Proteomes" id="UP000316331">
    <property type="component" value="Unassembled WGS sequence"/>
</dbReference>
<dbReference type="PANTHER" id="PTHR33406">
    <property type="entry name" value="MEMBRANE PROTEIN MJ1562-RELATED"/>
    <property type="match status" value="1"/>
</dbReference>
<proteinExistence type="inferred from homology"/>
<dbReference type="Pfam" id="PF03176">
    <property type="entry name" value="MMPL"/>
    <property type="match status" value="2"/>
</dbReference>
<organism evidence="9 10">
    <name type="scientific">Nocardia bhagyanarayanae</name>
    <dbReference type="NCBI Taxonomy" id="1215925"/>
    <lineage>
        <taxon>Bacteria</taxon>
        <taxon>Bacillati</taxon>
        <taxon>Actinomycetota</taxon>
        <taxon>Actinomycetes</taxon>
        <taxon>Mycobacteriales</taxon>
        <taxon>Nocardiaceae</taxon>
        <taxon>Nocardia</taxon>
    </lineage>
</organism>
<dbReference type="PANTHER" id="PTHR33406:SF11">
    <property type="entry name" value="MEMBRANE PROTEIN SCO6666-RELATED"/>
    <property type="match status" value="1"/>
</dbReference>
<keyword evidence="5 7" id="KW-1133">Transmembrane helix</keyword>
<evidence type="ECO:0000256" key="5">
    <source>
        <dbReference type="ARBA" id="ARBA00022989"/>
    </source>
</evidence>
<dbReference type="PROSITE" id="PS50156">
    <property type="entry name" value="SSD"/>
    <property type="match status" value="1"/>
</dbReference>
<reference evidence="9 10" key="1">
    <citation type="submission" date="2019-06" db="EMBL/GenBank/DDBJ databases">
        <title>Sequencing the genomes of 1000 actinobacteria strains.</title>
        <authorList>
            <person name="Klenk H.-P."/>
        </authorList>
    </citation>
    <scope>NUCLEOTIDE SEQUENCE [LARGE SCALE GENOMIC DNA]</scope>
    <source>
        <strain evidence="9 10">DSM 103495</strain>
    </source>
</reference>
<dbReference type="AlphaFoldDB" id="A0A543FB95"/>
<feature type="transmembrane region" description="Helical" evidence="7">
    <location>
        <begin position="563"/>
        <end position="589"/>
    </location>
</feature>
<dbReference type="GO" id="GO:0005886">
    <property type="term" value="C:plasma membrane"/>
    <property type="evidence" value="ECO:0007669"/>
    <property type="project" value="UniProtKB-SubCell"/>
</dbReference>
<dbReference type="EMBL" id="VFPG01000001">
    <property type="protein sequence ID" value="TQM31117.1"/>
    <property type="molecule type" value="Genomic_DNA"/>
</dbReference>
<feature type="transmembrane region" description="Helical" evidence="7">
    <location>
        <begin position="174"/>
        <end position="203"/>
    </location>
</feature>
<comment type="caution">
    <text evidence="9">The sequence shown here is derived from an EMBL/GenBank/DDBJ whole genome shotgun (WGS) entry which is preliminary data.</text>
</comment>
<feature type="transmembrane region" description="Helical" evidence="7">
    <location>
        <begin position="505"/>
        <end position="527"/>
    </location>
</feature>
<dbReference type="InterPro" id="IPR050545">
    <property type="entry name" value="Mycobact_MmpL"/>
</dbReference>
<keyword evidence="4 7" id="KW-0812">Transmembrane</keyword>
<sequence>MVARRYSIVAAGVVFTLLSGLWGIGVFDRLNLAGYTVPGSQSSVADELIDEHLGRRTPDVVVHYAVADGRKIADVSEEILHRLNALDQSLLAQPIDSYWTSDPIRRSAFISEDRTEALAVLTLTGDDSQRLKNFEQIRDALSVPGIETKFSGYSAVTEAYNSESERDLILTESIALPVTLLFLVFIFGGLVAASIPVVIGVLAIVSSLGALRFISEFTEVSSFAVNTASLIGLGMAIDYGLFTVSRFREEMAATGSTDDAVRRTVQTACRTVLFSGLVLVAAFLGMLVFPLSAMRSLGFGAMSAVGLAAVLSVTVVPAVLAILGERINALPLRFRGADRGEERAIRFWARFGAGVIRRPGLLSTGIIAVLLLFAAPVFGIGFSNIDSSGLPEGNPTRVAQEAIVQNFPNATNGVDLIVRDAGGGQPDAATLQELMTTTGRTEGVRFALVTDRGPDFAVVHAILADPDFTTPALETVRRLRALETPPSITLLVGGENAISADSYDAIIAGFPKMAAAMAAAILVMMFLAFRSVLLPIKAVLMSGLSLAASLGILTWIFQDGYGAAWLGVTPGPLPVAGVVIVVATVFGLSTDYEVFLISRMVEARAAGSDTRGAVLEGVAGTGRVVTAAAAMLIIVSGAAALSGLMLVKLVGLGILISVLIDATLVRMVLVPALVALMGEANWWSPWRLPAVEPAPEPVR</sequence>
<evidence type="ECO:0000256" key="7">
    <source>
        <dbReference type="SAM" id="Phobius"/>
    </source>
</evidence>
<evidence type="ECO:0000259" key="8">
    <source>
        <dbReference type="PROSITE" id="PS50156"/>
    </source>
</evidence>
<dbReference type="Gene3D" id="1.20.1640.10">
    <property type="entry name" value="Multidrug efflux transporter AcrB transmembrane domain"/>
    <property type="match status" value="2"/>
</dbReference>
<accession>A0A543FB95</accession>
<gene>
    <name evidence="9" type="ORF">FB390_2770</name>
</gene>